<name>A0ACA9M7B6_9GLOM</name>
<evidence type="ECO:0000313" key="1">
    <source>
        <dbReference type="EMBL" id="CAG8574113.1"/>
    </source>
</evidence>
<organism evidence="1 2">
    <name type="scientific">Acaulospora colombiana</name>
    <dbReference type="NCBI Taxonomy" id="27376"/>
    <lineage>
        <taxon>Eukaryota</taxon>
        <taxon>Fungi</taxon>
        <taxon>Fungi incertae sedis</taxon>
        <taxon>Mucoromycota</taxon>
        <taxon>Glomeromycotina</taxon>
        <taxon>Glomeromycetes</taxon>
        <taxon>Diversisporales</taxon>
        <taxon>Acaulosporaceae</taxon>
        <taxon>Acaulospora</taxon>
    </lineage>
</organism>
<protein>
    <submittedName>
        <fullName evidence="1">13883_t:CDS:1</fullName>
    </submittedName>
</protein>
<gene>
    <name evidence="1" type="ORF">ACOLOM_LOCUS5715</name>
</gene>
<comment type="caution">
    <text evidence="1">The sequence shown here is derived from an EMBL/GenBank/DDBJ whole genome shotgun (WGS) entry which is preliminary data.</text>
</comment>
<accession>A0ACA9M7B6</accession>
<dbReference type="EMBL" id="CAJVPT010010874">
    <property type="protein sequence ID" value="CAG8574113.1"/>
    <property type="molecule type" value="Genomic_DNA"/>
</dbReference>
<sequence>MSNLEFAFRSPRSSKELFNIFLNQQSLIGYRFSISDEAHFFDAFSEQLSALPFDGSHFDASCFDLCGDELRAHLNSRYMKAVNSICKYTEQICFEHKKIVLRNYFILPYGDRDHIKKVILQVENNFAHLLSEAILTMQNTLKISFAQITHPLKRVVESTRFNVDITTILESYYIENSRPNKNQKEHLAKSTGLSTKQIEVWFNNRRNRAGKNMEDYGKLTNDFLEHPIDWADKFQSIENGSLTHKDAILFICNAFDIDRSENETHETNEMTMTYSEETISRQQKTTHKIRQLRRNMESRTKPYSLDSPMTSRITSARNVQDFLNFTKGTTSSQIVNDYESVGSNVPCQEIMTGDIRGKVFPNNNNLKISNKQNVQAFSSPHIRPRTPQTLFTPSSLDSFHLTNDLDHVNFGDSERFDFTNYCTNNFFPLNSTSTSDLFGHPFNSELFSDSFTFFPLNGNSSFETFSFQPTYS</sequence>
<keyword evidence="2" id="KW-1185">Reference proteome</keyword>
<reference evidence="1" key="1">
    <citation type="submission" date="2021-06" db="EMBL/GenBank/DDBJ databases">
        <authorList>
            <person name="Kallberg Y."/>
            <person name="Tangrot J."/>
            <person name="Rosling A."/>
        </authorList>
    </citation>
    <scope>NUCLEOTIDE SEQUENCE</scope>
    <source>
        <strain evidence="1">CL356</strain>
    </source>
</reference>
<dbReference type="Proteomes" id="UP000789525">
    <property type="component" value="Unassembled WGS sequence"/>
</dbReference>
<proteinExistence type="predicted"/>
<evidence type="ECO:0000313" key="2">
    <source>
        <dbReference type="Proteomes" id="UP000789525"/>
    </source>
</evidence>